<dbReference type="NCBIfam" id="NF047832">
    <property type="entry name" value="caspase_w_EACC1"/>
    <property type="match status" value="1"/>
</dbReference>
<accession>A0ABW8UYZ8</accession>
<keyword evidence="4" id="KW-1185">Reference proteome</keyword>
<dbReference type="InterPro" id="IPR011600">
    <property type="entry name" value="Pept_C14_caspase"/>
</dbReference>
<name>A0ABW8UYZ8_9RHOB</name>
<feature type="region of interest" description="Disordered" evidence="1">
    <location>
        <begin position="321"/>
        <end position="435"/>
    </location>
</feature>
<evidence type="ECO:0000313" key="4">
    <source>
        <dbReference type="Proteomes" id="UP001627408"/>
    </source>
</evidence>
<dbReference type="EMBL" id="JBHDIY010000002">
    <property type="protein sequence ID" value="MFL4471146.1"/>
    <property type="molecule type" value="Genomic_DNA"/>
</dbReference>
<dbReference type="Gene3D" id="3.40.50.1460">
    <property type="match status" value="1"/>
</dbReference>
<dbReference type="PANTHER" id="PTHR22576:SF37">
    <property type="entry name" value="MUCOSA-ASSOCIATED LYMPHOID TISSUE LYMPHOMA TRANSLOCATION PROTEIN 1"/>
    <property type="match status" value="1"/>
</dbReference>
<reference evidence="3 4" key="1">
    <citation type="submission" date="2024-08" db="EMBL/GenBank/DDBJ databases">
        <title>Tateyamaria sp. nov., isolated from marine algae.</title>
        <authorList>
            <person name="Choi B.J."/>
            <person name="Kim J.M."/>
            <person name="Lee J.K."/>
            <person name="Choi D.G."/>
            <person name="Bayburt H."/>
            <person name="Baek J.H."/>
            <person name="Han D.M."/>
            <person name="Jeon C.O."/>
        </authorList>
    </citation>
    <scope>NUCLEOTIDE SEQUENCE [LARGE SCALE GENOMIC DNA]</scope>
    <source>
        <strain evidence="3 4">KMU-156</strain>
    </source>
</reference>
<feature type="domain" description="EF-hand" evidence="2">
    <location>
        <begin position="197"/>
        <end position="219"/>
    </location>
</feature>
<sequence length="435" mass="47085">MEERRVALLFGNKAYENEDFAPLQSPHADVDALAAVLKDPERGGFHDVKVFKDANRLDILRNLTKSLRKKNRDDLLLVYFSGHGQTDDHGDLYLASVEAEKELLTATAVDARHVAQEIGRADKGKTVLVLDCCHAGAFPSHFKSGDGLQAKADAYADGAGCYVLMACDEFELAHDGRGESLSLLTHHIVEGLQGAADTDQDGFITVNELSDYLDRALRKGGKQRFTQSGHNQRGSVLLGRSGIEPLKLTLAKAEEQVFAWRRSDAITLERANEVLGFLAEKPDPKVAETAPRFELIQRAADGTVGSGEFLELWRDSAPVVVAPEPEPEPDPEPEPTAEPEPAPEAVLEEPAPEPTVEPEPAPAQKPKPATRKPATRTRKTATPKAASAAKATGTKDADKGADTSAKPEPAAKKQRASSKKRKPHRQVPPQTCSSN</sequence>
<proteinExistence type="predicted"/>
<dbReference type="PROSITE" id="PS50222">
    <property type="entry name" value="EF_HAND_2"/>
    <property type="match status" value="1"/>
</dbReference>
<feature type="compositionally biased region" description="Acidic residues" evidence="1">
    <location>
        <begin position="325"/>
        <end position="337"/>
    </location>
</feature>
<comment type="caution">
    <text evidence="3">The sequence shown here is derived from an EMBL/GenBank/DDBJ whole genome shotgun (WGS) entry which is preliminary data.</text>
</comment>
<dbReference type="InterPro" id="IPR029030">
    <property type="entry name" value="Caspase-like_dom_sf"/>
</dbReference>
<dbReference type="RefSeq" id="WP_407592979.1">
    <property type="nucleotide sequence ID" value="NZ_JBHDIY010000002.1"/>
</dbReference>
<dbReference type="PROSITE" id="PS00018">
    <property type="entry name" value="EF_HAND_1"/>
    <property type="match status" value="1"/>
</dbReference>
<dbReference type="InterPro" id="IPR002048">
    <property type="entry name" value="EF_hand_dom"/>
</dbReference>
<feature type="compositionally biased region" description="Pro residues" evidence="1">
    <location>
        <begin position="352"/>
        <end position="365"/>
    </location>
</feature>
<dbReference type="Proteomes" id="UP001627408">
    <property type="component" value="Unassembled WGS sequence"/>
</dbReference>
<gene>
    <name evidence="3" type="ORF">ACERZ8_15115</name>
</gene>
<dbReference type="PANTHER" id="PTHR22576">
    <property type="entry name" value="MUCOSA ASSOCIATED LYMPHOID TISSUE LYMPHOMA TRANSLOCATION PROTEIN 1/PARACASPASE"/>
    <property type="match status" value="1"/>
</dbReference>
<dbReference type="InterPro" id="IPR052039">
    <property type="entry name" value="Caspase-related_regulators"/>
</dbReference>
<feature type="compositionally biased region" description="Low complexity" evidence="1">
    <location>
        <begin position="382"/>
        <end position="392"/>
    </location>
</feature>
<evidence type="ECO:0000256" key="1">
    <source>
        <dbReference type="SAM" id="MobiDB-lite"/>
    </source>
</evidence>
<dbReference type="SUPFAM" id="SSF52129">
    <property type="entry name" value="Caspase-like"/>
    <property type="match status" value="1"/>
</dbReference>
<dbReference type="InterPro" id="IPR018247">
    <property type="entry name" value="EF_Hand_1_Ca_BS"/>
</dbReference>
<dbReference type="Pfam" id="PF00656">
    <property type="entry name" value="Peptidase_C14"/>
    <property type="match status" value="1"/>
</dbReference>
<evidence type="ECO:0000313" key="3">
    <source>
        <dbReference type="EMBL" id="MFL4471146.1"/>
    </source>
</evidence>
<protein>
    <submittedName>
        <fullName evidence="3">Caspase family protein</fullName>
    </submittedName>
</protein>
<feature type="compositionally biased region" description="Basic residues" evidence="1">
    <location>
        <begin position="412"/>
        <end position="425"/>
    </location>
</feature>
<feature type="compositionally biased region" description="Basic residues" evidence="1">
    <location>
        <begin position="368"/>
        <end position="381"/>
    </location>
</feature>
<evidence type="ECO:0000259" key="2">
    <source>
        <dbReference type="PROSITE" id="PS50222"/>
    </source>
</evidence>
<organism evidence="3 4">
    <name type="scientific">Tateyamaria armeniaca</name>
    <dbReference type="NCBI Taxonomy" id="2518930"/>
    <lineage>
        <taxon>Bacteria</taxon>
        <taxon>Pseudomonadati</taxon>
        <taxon>Pseudomonadota</taxon>
        <taxon>Alphaproteobacteria</taxon>
        <taxon>Rhodobacterales</taxon>
        <taxon>Roseobacteraceae</taxon>
        <taxon>Tateyamaria</taxon>
    </lineage>
</organism>